<keyword evidence="6 13" id="KW-0418">Kinase</keyword>
<proteinExistence type="inferred from homology"/>
<keyword evidence="14" id="KW-1185">Reference proteome</keyword>
<dbReference type="GO" id="GO:0005524">
    <property type="term" value="F:ATP binding"/>
    <property type="evidence" value="ECO:0007669"/>
    <property type="project" value="UniProtKB-UniRule"/>
</dbReference>
<dbReference type="KEGG" id="tet:TTHERM_00821800"/>
<dbReference type="EC" id="2.7.11.1" evidence="2"/>
<feature type="region of interest" description="Disordered" evidence="11">
    <location>
        <begin position="430"/>
        <end position="449"/>
    </location>
</feature>
<evidence type="ECO:0000256" key="4">
    <source>
        <dbReference type="ARBA" id="ARBA00022679"/>
    </source>
</evidence>
<feature type="region of interest" description="Disordered" evidence="11">
    <location>
        <begin position="663"/>
        <end position="694"/>
    </location>
</feature>
<gene>
    <name evidence="13" type="ORF">TTHERM_00821800</name>
</gene>
<comment type="catalytic activity">
    <reaction evidence="8">
        <text>L-threonyl-[protein] + ATP = O-phospho-L-threonyl-[protein] + ADP + H(+)</text>
        <dbReference type="Rhea" id="RHEA:46608"/>
        <dbReference type="Rhea" id="RHEA-COMP:11060"/>
        <dbReference type="Rhea" id="RHEA-COMP:11605"/>
        <dbReference type="ChEBI" id="CHEBI:15378"/>
        <dbReference type="ChEBI" id="CHEBI:30013"/>
        <dbReference type="ChEBI" id="CHEBI:30616"/>
        <dbReference type="ChEBI" id="CHEBI:61977"/>
        <dbReference type="ChEBI" id="CHEBI:456216"/>
        <dbReference type="EC" id="2.7.11.1"/>
    </reaction>
</comment>
<evidence type="ECO:0000256" key="6">
    <source>
        <dbReference type="ARBA" id="ARBA00022777"/>
    </source>
</evidence>
<evidence type="ECO:0000313" key="13">
    <source>
        <dbReference type="EMBL" id="EAR83847.1"/>
    </source>
</evidence>
<evidence type="ECO:0000313" key="14">
    <source>
        <dbReference type="Proteomes" id="UP000009168"/>
    </source>
</evidence>
<dbReference type="PROSITE" id="PS50011">
    <property type="entry name" value="PROTEIN_KINASE_DOM"/>
    <property type="match status" value="1"/>
</dbReference>
<reference evidence="14" key="1">
    <citation type="journal article" date="2006" name="PLoS Biol.">
        <title>Macronuclear genome sequence of the ciliate Tetrahymena thermophila, a model eukaryote.</title>
        <authorList>
            <person name="Eisen J.A."/>
            <person name="Coyne R.S."/>
            <person name="Wu M."/>
            <person name="Wu D."/>
            <person name="Thiagarajan M."/>
            <person name="Wortman J.R."/>
            <person name="Badger J.H."/>
            <person name="Ren Q."/>
            <person name="Amedeo P."/>
            <person name="Jones K.M."/>
            <person name="Tallon L.J."/>
            <person name="Delcher A.L."/>
            <person name="Salzberg S.L."/>
            <person name="Silva J.C."/>
            <person name="Haas B.J."/>
            <person name="Majoros W.H."/>
            <person name="Farzad M."/>
            <person name="Carlton J.M."/>
            <person name="Smith R.K. Jr."/>
            <person name="Garg J."/>
            <person name="Pearlman R.E."/>
            <person name="Karrer K.M."/>
            <person name="Sun L."/>
            <person name="Manning G."/>
            <person name="Elde N.C."/>
            <person name="Turkewitz A.P."/>
            <person name="Asai D.J."/>
            <person name="Wilkes D.E."/>
            <person name="Wang Y."/>
            <person name="Cai H."/>
            <person name="Collins K."/>
            <person name="Stewart B.A."/>
            <person name="Lee S.R."/>
            <person name="Wilamowska K."/>
            <person name="Weinberg Z."/>
            <person name="Ruzzo W.L."/>
            <person name="Wloga D."/>
            <person name="Gaertig J."/>
            <person name="Frankel J."/>
            <person name="Tsao C.-C."/>
            <person name="Gorovsky M.A."/>
            <person name="Keeling P.J."/>
            <person name="Waller R.F."/>
            <person name="Patron N.J."/>
            <person name="Cherry J.M."/>
            <person name="Stover N.A."/>
            <person name="Krieger C.J."/>
            <person name="del Toro C."/>
            <person name="Ryder H.F."/>
            <person name="Williamson S.C."/>
            <person name="Barbeau R.A."/>
            <person name="Hamilton E.P."/>
            <person name="Orias E."/>
        </authorList>
    </citation>
    <scope>NUCLEOTIDE SEQUENCE [LARGE SCALE GENOMIC DNA]</scope>
    <source>
        <strain evidence="14">SB210</strain>
    </source>
</reference>
<organism evidence="13 14">
    <name type="scientific">Tetrahymena thermophila (strain SB210)</name>
    <dbReference type="NCBI Taxonomy" id="312017"/>
    <lineage>
        <taxon>Eukaryota</taxon>
        <taxon>Sar</taxon>
        <taxon>Alveolata</taxon>
        <taxon>Ciliophora</taxon>
        <taxon>Intramacronucleata</taxon>
        <taxon>Oligohymenophorea</taxon>
        <taxon>Hymenostomatida</taxon>
        <taxon>Tetrahymenina</taxon>
        <taxon>Tetrahymenidae</taxon>
        <taxon>Tetrahymena</taxon>
    </lineage>
</organism>
<evidence type="ECO:0000256" key="11">
    <source>
        <dbReference type="SAM" id="MobiDB-lite"/>
    </source>
</evidence>
<name>Q22F28_TETTS</name>
<dbReference type="Proteomes" id="UP000009168">
    <property type="component" value="Unassembled WGS sequence"/>
</dbReference>
<keyword evidence="4" id="KW-0808">Transferase</keyword>
<dbReference type="AlphaFoldDB" id="Q22F28"/>
<keyword evidence="7 10" id="KW-0067">ATP-binding</keyword>
<evidence type="ECO:0000259" key="12">
    <source>
        <dbReference type="PROSITE" id="PS50011"/>
    </source>
</evidence>
<feature type="compositionally biased region" description="Basic and acidic residues" evidence="11">
    <location>
        <begin position="618"/>
        <end position="632"/>
    </location>
</feature>
<evidence type="ECO:0000256" key="5">
    <source>
        <dbReference type="ARBA" id="ARBA00022741"/>
    </source>
</evidence>
<dbReference type="InterPro" id="IPR008271">
    <property type="entry name" value="Ser/Thr_kinase_AS"/>
</dbReference>
<feature type="compositionally biased region" description="Polar residues" evidence="11">
    <location>
        <begin position="782"/>
        <end position="801"/>
    </location>
</feature>
<dbReference type="InParanoid" id="Q22F28"/>
<dbReference type="Pfam" id="PF00069">
    <property type="entry name" value="Pkinase"/>
    <property type="match status" value="1"/>
</dbReference>
<dbReference type="GeneID" id="7831701"/>
<evidence type="ECO:0000256" key="10">
    <source>
        <dbReference type="PROSITE-ProRule" id="PRU10141"/>
    </source>
</evidence>
<feature type="region of interest" description="Disordered" evidence="11">
    <location>
        <begin position="500"/>
        <end position="530"/>
    </location>
</feature>
<feature type="region of interest" description="Disordered" evidence="11">
    <location>
        <begin position="768"/>
        <end position="801"/>
    </location>
</feature>
<feature type="domain" description="Protein kinase" evidence="12">
    <location>
        <begin position="6"/>
        <end position="262"/>
    </location>
</feature>
<dbReference type="InterPro" id="IPR017441">
    <property type="entry name" value="Protein_kinase_ATP_BS"/>
</dbReference>
<evidence type="ECO:0000256" key="1">
    <source>
        <dbReference type="ARBA" id="ARBA00010886"/>
    </source>
</evidence>
<keyword evidence="5 10" id="KW-0547">Nucleotide-binding</keyword>
<dbReference type="RefSeq" id="XP_001031510.1">
    <property type="nucleotide sequence ID" value="XM_001031510.1"/>
</dbReference>
<dbReference type="InterPro" id="IPR051131">
    <property type="entry name" value="NEK_Ser/Thr_kinase_NIMA"/>
</dbReference>
<evidence type="ECO:0000256" key="3">
    <source>
        <dbReference type="ARBA" id="ARBA00022527"/>
    </source>
</evidence>
<dbReference type="SMART" id="SM00220">
    <property type="entry name" value="S_TKc"/>
    <property type="match status" value="1"/>
</dbReference>
<dbReference type="PROSITE" id="PS00107">
    <property type="entry name" value="PROTEIN_KINASE_ATP"/>
    <property type="match status" value="1"/>
</dbReference>
<dbReference type="InterPro" id="IPR000719">
    <property type="entry name" value="Prot_kinase_dom"/>
</dbReference>
<dbReference type="GO" id="GO:0004674">
    <property type="term" value="F:protein serine/threonine kinase activity"/>
    <property type="evidence" value="ECO:0007669"/>
    <property type="project" value="UniProtKB-KW"/>
</dbReference>
<protein>
    <recommendedName>
        <fullName evidence="2">non-specific serine/threonine protein kinase</fullName>
        <ecNumber evidence="2">2.7.11.1</ecNumber>
    </recommendedName>
</protein>
<evidence type="ECO:0000256" key="2">
    <source>
        <dbReference type="ARBA" id="ARBA00012513"/>
    </source>
</evidence>
<dbReference type="FunFam" id="3.30.200.20:FF:000097">
    <property type="entry name" value="Probable serine/threonine-protein kinase nek1"/>
    <property type="match status" value="1"/>
</dbReference>
<evidence type="ECO:0000256" key="8">
    <source>
        <dbReference type="ARBA" id="ARBA00047899"/>
    </source>
</evidence>
<feature type="compositionally biased region" description="Polar residues" evidence="11">
    <location>
        <begin position="607"/>
        <end position="617"/>
    </location>
</feature>
<dbReference type="PANTHER" id="PTHR44899">
    <property type="entry name" value="CAMK FAMILY PROTEIN KINASE"/>
    <property type="match status" value="1"/>
</dbReference>
<comment type="similarity">
    <text evidence="1">Belongs to the protein kinase superfamily. NEK Ser/Thr protein kinase family. NIMA subfamily.</text>
</comment>
<dbReference type="EMBL" id="GG662544">
    <property type="protein sequence ID" value="EAR83847.1"/>
    <property type="molecule type" value="Genomic_DNA"/>
</dbReference>
<evidence type="ECO:0000256" key="7">
    <source>
        <dbReference type="ARBA" id="ARBA00022840"/>
    </source>
</evidence>
<dbReference type="Gene3D" id="1.10.510.10">
    <property type="entry name" value="Transferase(Phosphotransferase) domain 1"/>
    <property type="match status" value="1"/>
</dbReference>
<dbReference type="STRING" id="312017.Q22F28"/>
<dbReference type="PANTHER" id="PTHR44899:SF6">
    <property type="entry name" value="SERINE_THREONINE PROTEIN KINASE"/>
    <property type="match status" value="1"/>
</dbReference>
<dbReference type="eggNOG" id="KOG0589">
    <property type="taxonomic scope" value="Eukaryota"/>
</dbReference>
<feature type="compositionally biased region" description="Low complexity" evidence="11">
    <location>
        <begin position="768"/>
        <end position="781"/>
    </location>
</feature>
<sequence length="801" mass="92725">MKLQNFEIIEKLGEGAYSQVYKVKRTIDQQIYALKKVNLTNLSLKEKENALNEVRIIASIRHPNVVSFKESFLSDDGEFLYLVMEYADDGDVLEKIKKHIRTGTRLREDYIWSVFIQSVKGLQVLHSLNIYHRDIKNANLFLYKDGTTKIGDFNVSKQAKMGLLYTQTGTPYYASPEVWSDQPYTSSSDIWSLGCVLYELATLSPPFNGESMKELYGKIMSGVYKKISPKYSLELSNMVSNMLQIDPKKRFSCSQILQLPYIQKKISEKRILSREEEEKSTLLKTIQFKPVTASLQENLPQPNYPNSYHSKSVKKIVNEFLENQDDNNNNESSFCLQPSPSIKLAKEADSSASPLAKKQQKINYSKKGSLIPSLREIKAKKSIPKNERSLDRSSRSKISIQIDNQIDTDSKKNDNSFIQNEEANLSIQIKKKKNNPSENSLQKKEYIPKDQQFIKENYKRGRSPNLNRNVKIQEEYHIQEKQKDNEGSLNEKRKRLLKENSFNHQLSNISSPRDNHTRGSNHSQDQSSISQGKNIFLPILYQNKQFLSSSNSPPASRLRQEAITRKLMKDMYAAKVQEQNKIRSLDKKKQFIQIEIEKNIRLMPQIQGRNMNQSTDSSSERQKTKNSSKLERLNGQFQIQKYTGLSSIEEKKEDNQIQDSQFYNSGLDSHKKSLQKQKSIENEKTSPQSQIKSYKRYNNIRDSQEQQLKLQQNSFSPNKQKDDFHLPLISKSSVLQNYDTNDLLQPHKSINRIRIPTNLLKKIDLEEQQSQQTQQTKKTNQVLSLQDSHNSMEVRNNINAL</sequence>
<comment type="catalytic activity">
    <reaction evidence="9">
        <text>L-seryl-[protein] + ATP = O-phospho-L-seryl-[protein] + ADP + H(+)</text>
        <dbReference type="Rhea" id="RHEA:17989"/>
        <dbReference type="Rhea" id="RHEA-COMP:9863"/>
        <dbReference type="Rhea" id="RHEA-COMP:11604"/>
        <dbReference type="ChEBI" id="CHEBI:15378"/>
        <dbReference type="ChEBI" id="CHEBI:29999"/>
        <dbReference type="ChEBI" id="CHEBI:30616"/>
        <dbReference type="ChEBI" id="CHEBI:83421"/>
        <dbReference type="ChEBI" id="CHEBI:456216"/>
        <dbReference type="EC" id="2.7.11.1"/>
    </reaction>
</comment>
<dbReference type="SUPFAM" id="SSF56112">
    <property type="entry name" value="Protein kinase-like (PK-like)"/>
    <property type="match status" value="1"/>
</dbReference>
<dbReference type="HOGENOM" id="CLU_351449_0_0_1"/>
<keyword evidence="3" id="KW-0723">Serine/threonine-protein kinase</keyword>
<dbReference type="OrthoDB" id="248923at2759"/>
<evidence type="ECO:0000256" key="9">
    <source>
        <dbReference type="ARBA" id="ARBA00048679"/>
    </source>
</evidence>
<dbReference type="PROSITE" id="PS00108">
    <property type="entry name" value="PROTEIN_KINASE_ST"/>
    <property type="match status" value="1"/>
</dbReference>
<dbReference type="Gene3D" id="3.30.200.20">
    <property type="entry name" value="Phosphorylase Kinase, domain 1"/>
    <property type="match status" value="1"/>
</dbReference>
<feature type="binding site" evidence="10">
    <location>
        <position position="35"/>
    </location>
    <ligand>
        <name>ATP</name>
        <dbReference type="ChEBI" id="CHEBI:30616"/>
    </ligand>
</feature>
<dbReference type="InterPro" id="IPR011009">
    <property type="entry name" value="Kinase-like_dom_sf"/>
</dbReference>
<accession>Q22F28</accession>
<feature type="region of interest" description="Disordered" evidence="11">
    <location>
        <begin position="603"/>
        <end position="633"/>
    </location>
</feature>